<evidence type="ECO:0000256" key="2">
    <source>
        <dbReference type="ARBA" id="ARBA00001968"/>
    </source>
</evidence>
<dbReference type="Pfam" id="PF02358">
    <property type="entry name" value="Trehalose_PPase"/>
    <property type="match status" value="1"/>
</dbReference>
<dbReference type="Gene3D" id="3.40.50.1000">
    <property type="entry name" value="HAD superfamily/HAD-like"/>
    <property type="match status" value="1"/>
</dbReference>
<organism evidence="5 6">
    <name type="scientific">Camellia sinensis var. sinensis</name>
    <name type="common">China tea</name>
    <dbReference type="NCBI Taxonomy" id="542762"/>
    <lineage>
        <taxon>Eukaryota</taxon>
        <taxon>Viridiplantae</taxon>
        <taxon>Streptophyta</taxon>
        <taxon>Embryophyta</taxon>
        <taxon>Tracheophyta</taxon>
        <taxon>Spermatophyta</taxon>
        <taxon>Magnoliopsida</taxon>
        <taxon>eudicotyledons</taxon>
        <taxon>Gunneridae</taxon>
        <taxon>Pentapetalae</taxon>
        <taxon>asterids</taxon>
        <taxon>Ericales</taxon>
        <taxon>Theaceae</taxon>
        <taxon>Camellia</taxon>
    </lineage>
</organism>
<name>A0A4S4DBX1_CAMSN</name>
<dbReference type="InterPro" id="IPR036412">
    <property type="entry name" value="HAD-like_sf"/>
</dbReference>
<comment type="caution">
    <text evidence="5">The sequence shown here is derived from an EMBL/GenBank/DDBJ whole genome shotgun (WGS) entry which is preliminary data.</text>
</comment>
<dbReference type="InterPro" id="IPR003337">
    <property type="entry name" value="Trehalose_PPase"/>
</dbReference>
<dbReference type="PANTHER" id="PTHR43768">
    <property type="entry name" value="TREHALOSE 6-PHOSPHATE PHOSPHATASE"/>
    <property type="match status" value="1"/>
</dbReference>
<evidence type="ECO:0000313" key="6">
    <source>
        <dbReference type="Proteomes" id="UP000306102"/>
    </source>
</evidence>
<keyword evidence="6" id="KW-1185">Reference proteome</keyword>
<gene>
    <name evidence="5" type="ORF">TEA_006760</name>
</gene>
<evidence type="ECO:0000256" key="4">
    <source>
        <dbReference type="ARBA" id="ARBA00025274"/>
    </source>
</evidence>
<comment type="function">
    <text evidence="4">Removes the phosphate from trehalose 6-phosphate to produce free trehalose. Trehalose accumulation in plant may improve abiotic stress tolerance.</text>
</comment>
<sequence length="116" mass="13428">MVHPSALEMFEQITNASKGKKIVMFLDYDGTLSPIVEDPDRAYMSDTMRTTVRKRARYFPTAIVSGRCRDKALILAVQLISRFWISFLFEMVKKLHGAYIIRKLKKSPTSWIHLGF</sequence>
<comment type="cofactor">
    <cofactor evidence="2">
        <name>a divalent metal cation</name>
        <dbReference type="ChEBI" id="CHEBI:60240"/>
    </cofactor>
</comment>
<evidence type="ECO:0000256" key="1">
    <source>
        <dbReference type="ARBA" id="ARBA00000500"/>
    </source>
</evidence>
<dbReference type="AlphaFoldDB" id="A0A4S4DBX1"/>
<dbReference type="GO" id="GO:0004805">
    <property type="term" value="F:trehalose-phosphatase activity"/>
    <property type="evidence" value="ECO:0007669"/>
    <property type="project" value="UniProtKB-EC"/>
</dbReference>
<keyword evidence="3" id="KW-0378">Hydrolase</keyword>
<dbReference type="InterPro" id="IPR044651">
    <property type="entry name" value="OTSB-like"/>
</dbReference>
<dbReference type="GO" id="GO:0005992">
    <property type="term" value="P:trehalose biosynthetic process"/>
    <property type="evidence" value="ECO:0007669"/>
    <property type="project" value="InterPro"/>
</dbReference>
<comment type="catalytic activity">
    <reaction evidence="1">
        <text>alpha,alpha-trehalose 6-phosphate + H2O = alpha,alpha-trehalose + phosphate</text>
        <dbReference type="Rhea" id="RHEA:23420"/>
        <dbReference type="ChEBI" id="CHEBI:15377"/>
        <dbReference type="ChEBI" id="CHEBI:16551"/>
        <dbReference type="ChEBI" id="CHEBI:43474"/>
        <dbReference type="ChEBI" id="CHEBI:58429"/>
        <dbReference type="EC" id="3.1.3.12"/>
    </reaction>
</comment>
<dbReference type="EMBL" id="SDRB02011797">
    <property type="protein sequence ID" value="THG00078.1"/>
    <property type="molecule type" value="Genomic_DNA"/>
</dbReference>
<evidence type="ECO:0000313" key="5">
    <source>
        <dbReference type="EMBL" id="THG00078.1"/>
    </source>
</evidence>
<evidence type="ECO:0008006" key="7">
    <source>
        <dbReference type="Google" id="ProtNLM"/>
    </source>
</evidence>
<dbReference type="PANTHER" id="PTHR43768:SF3">
    <property type="entry name" value="TREHALOSE 6-PHOSPHATE PHOSPHATASE"/>
    <property type="match status" value="1"/>
</dbReference>
<proteinExistence type="predicted"/>
<evidence type="ECO:0000256" key="3">
    <source>
        <dbReference type="ARBA" id="ARBA00022801"/>
    </source>
</evidence>
<dbReference type="STRING" id="542762.A0A4S4DBX1"/>
<reference evidence="5 6" key="1">
    <citation type="journal article" date="2018" name="Proc. Natl. Acad. Sci. U.S.A.">
        <title>Draft genome sequence of Camellia sinensis var. sinensis provides insights into the evolution of the tea genome and tea quality.</title>
        <authorList>
            <person name="Wei C."/>
            <person name="Yang H."/>
            <person name="Wang S."/>
            <person name="Zhao J."/>
            <person name="Liu C."/>
            <person name="Gao L."/>
            <person name="Xia E."/>
            <person name="Lu Y."/>
            <person name="Tai Y."/>
            <person name="She G."/>
            <person name="Sun J."/>
            <person name="Cao H."/>
            <person name="Tong W."/>
            <person name="Gao Q."/>
            <person name="Li Y."/>
            <person name="Deng W."/>
            <person name="Jiang X."/>
            <person name="Wang W."/>
            <person name="Chen Q."/>
            <person name="Zhang S."/>
            <person name="Li H."/>
            <person name="Wu J."/>
            <person name="Wang P."/>
            <person name="Li P."/>
            <person name="Shi C."/>
            <person name="Zheng F."/>
            <person name="Jian J."/>
            <person name="Huang B."/>
            <person name="Shan D."/>
            <person name="Shi M."/>
            <person name="Fang C."/>
            <person name="Yue Y."/>
            <person name="Li F."/>
            <person name="Li D."/>
            <person name="Wei S."/>
            <person name="Han B."/>
            <person name="Jiang C."/>
            <person name="Yin Y."/>
            <person name="Xia T."/>
            <person name="Zhang Z."/>
            <person name="Bennetzen J.L."/>
            <person name="Zhao S."/>
            <person name="Wan X."/>
        </authorList>
    </citation>
    <scope>NUCLEOTIDE SEQUENCE [LARGE SCALE GENOMIC DNA]</scope>
    <source>
        <strain evidence="6">cv. Shuchazao</strain>
        <tissue evidence="5">Leaf</tissue>
    </source>
</reference>
<accession>A0A4S4DBX1</accession>
<dbReference type="InterPro" id="IPR023214">
    <property type="entry name" value="HAD_sf"/>
</dbReference>
<dbReference type="SUPFAM" id="SSF56784">
    <property type="entry name" value="HAD-like"/>
    <property type="match status" value="1"/>
</dbReference>
<dbReference type="Proteomes" id="UP000306102">
    <property type="component" value="Unassembled WGS sequence"/>
</dbReference>
<protein>
    <recommendedName>
        <fullName evidence="7">Trehalose 6-phosphate phosphatase</fullName>
    </recommendedName>
</protein>
<dbReference type="FunFam" id="3.40.50.1000:FF:000520">
    <property type="match status" value="1"/>
</dbReference>